<evidence type="ECO:0000313" key="2">
    <source>
        <dbReference type="Proteomes" id="UP000183076"/>
    </source>
</evidence>
<accession>A0A1H2R1G5</accession>
<gene>
    <name evidence="1" type="ORF">SAMN04488041_101364</name>
</gene>
<proteinExistence type="predicted"/>
<reference evidence="2" key="1">
    <citation type="submission" date="2016-10" db="EMBL/GenBank/DDBJ databases">
        <authorList>
            <person name="Varghese N."/>
            <person name="Submissions S."/>
        </authorList>
    </citation>
    <scope>NUCLEOTIDE SEQUENCE [LARGE SCALE GENOMIC DNA]</scope>
    <source>
        <strain evidence="2">DSM 10014</strain>
    </source>
</reference>
<sequence>MSGSNIEQRALSLVNAFEKSGRTVASITIDGKKIELVLSIGQPIDEFDKIGMRHDKT</sequence>
<dbReference type="RefSeq" id="WP_159431862.1">
    <property type="nucleotide sequence ID" value="NZ_CP160849.1"/>
</dbReference>
<dbReference type="EMBL" id="FNNB01000001">
    <property type="protein sequence ID" value="SDW13312.1"/>
    <property type="molecule type" value="Genomic_DNA"/>
</dbReference>
<evidence type="ECO:0000313" key="1">
    <source>
        <dbReference type="EMBL" id="SDW13312.1"/>
    </source>
</evidence>
<protein>
    <submittedName>
        <fullName evidence="1">Uncharacterized protein</fullName>
    </submittedName>
</protein>
<name>A0A1H2R1G5_9RHOB</name>
<organism evidence="1 2">
    <name type="scientific">Sulfitobacter pontiacus</name>
    <dbReference type="NCBI Taxonomy" id="60137"/>
    <lineage>
        <taxon>Bacteria</taxon>
        <taxon>Pseudomonadati</taxon>
        <taxon>Pseudomonadota</taxon>
        <taxon>Alphaproteobacteria</taxon>
        <taxon>Rhodobacterales</taxon>
        <taxon>Roseobacteraceae</taxon>
        <taxon>Sulfitobacter</taxon>
    </lineage>
</organism>
<dbReference type="AlphaFoldDB" id="A0A1H2R1G5"/>
<dbReference type="GeneID" id="94019684"/>
<dbReference type="Proteomes" id="UP000183076">
    <property type="component" value="Unassembled WGS sequence"/>
</dbReference>